<feature type="transmembrane region" description="Helical" evidence="7">
    <location>
        <begin position="43"/>
        <end position="67"/>
    </location>
</feature>
<proteinExistence type="inferred from homology"/>
<evidence type="ECO:0000256" key="1">
    <source>
        <dbReference type="ARBA" id="ARBA00004651"/>
    </source>
</evidence>
<dbReference type="EMBL" id="SWBP01000003">
    <property type="protein sequence ID" value="TKB97631.1"/>
    <property type="molecule type" value="Genomic_DNA"/>
</dbReference>
<keyword evidence="9" id="KW-1185">Reference proteome</keyword>
<dbReference type="RefSeq" id="WP_136826206.1">
    <property type="nucleotide sequence ID" value="NZ_SWBP01000003.1"/>
</dbReference>
<organism evidence="8 9">
    <name type="scientific">Pedobacter cryophilus</name>
    <dbReference type="NCBI Taxonomy" id="2571271"/>
    <lineage>
        <taxon>Bacteria</taxon>
        <taxon>Pseudomonadati</taxon>
        <taxon>Bacteroidota</taxon>
        <taxon>Sphingobacteriia</taxon>
        <taxon>Sphingobacteriales</taxon>
        <taxon>Sphingobacteriaceae</taxon>
        <taxon>Pedobacter</taxon>
    </lineage>
</organism>
<feature type="transmembrane region" description="Helical" evidence="7">
    <location>
        <begin position="414"/>
        <end position="435"/>
    </location>
</feature>
<comment type="caution">
    <text evidence="8">The sequence shown here is derived from an EMBL/GenBank/DDBJ whole genome shotgun (WGS) entry which is preliminary data.</text>
</comment>
<reference evidence="8 9" key="1">
    <citation type="submission" date="2019-04" db="EMBL/GenBank/DDBJ databases">
        <title>Pedobacter sp. AR-3-17 sp. nov., isolated from Arctic soil.</title>
        <authorList>
            <person name="Dahal R.H."/>
            <person name="Kim D.-U."/>
        </authorList>
    </citation>
    <scope>NUCLEOTIDE SEQUENCE [LARGE SCALE GENOMIC DNA]</scope>
    <source>
        <strain evidence="8 9">AR-3-17</strain>
    </source>
</reference>
<evidence type="ECO:0000256" key="3">
    <source>
        <dbReference type="ARBA" id="ARBA00022475"/>
    </source>
</evidence>
<feature type="transmembrane region" description="Helical" evidence="7">
    <location>
        <begin position="210"/>
        <end position="233"/>
    </location>
</feature>
<dbReference type="PANTHER" id="PTHR30250">
    <property type="entry name" value="PST FAMILY PREDICTED COLANIC ACID TRANSPORTER"/>
    <property type="match status" value="1"/>
</dbReference>
<dbReference type="PANTHER" id="PTHR30250:SF10">
    <property type="entry name" value="LIPOPOLYSACCHARIDE BIOSYNTHESIS PROTEIN WZXC"/>
    <property type="match status" value="1"/>
</dbReference>
<feature type="transmembrane region" description="Helical" evidence="7">
    <location>
        <begin position="110"/>
        <end position="128"/>
    </location>
</feature>
<comment type="similarity">
    <text evidence="2">Belongs to the polysaccharide synthase family.</text>
</comment>
<evidence type="ECO:0000256" key="2">
    <source>
        <dbReference type="ARBA" id="ARBA00007430"/>
    </source>
</evidence>
<sequence length="480" mass="54719">MSLRKKTLSGLVWTFSQQFGVQLISFFITIILARILAPAEFGIIAMLSVFIAVGSLLVDGGLSSSLIRTGMANQKDYSTVFFFNLGGSLIIYAIVYLSAPYIASFYKQDILTPVIRVYSIVFILNAFYEIQNARLVKVMNFKTQALIQVPSVLAGGLLGIVMALNGFGVWSLVWMNIFQSFLTTIFHWIYSKWRPSLIFDKASFKKHFNFGYKMTLSGLIDIIYKNIYVLIIGKNYSAAQLGFYSRADSISQLPTNNISVAISSVTYPMFASISEDNFRLKMVYKKLMQQVIFWNASILMLLVVIAEPLFRFLITDKWLPAVPYFQILCLAGIFYPLHAYNLNILKVKGRSDLFLKLEVYKKVLSVIGILLVIPYGIYGLLYFQLFFNLIAFYINSTYSGKLINYPAKEQLADITPAIILSAFTALICFFLDVFLLRTFQLSDLGRIMIEPIFFFSFYLAFGQLLQFNAMYDFKQLVLKR</sequence>
<keyword evidence="3" id="KW-1003">Cell membrane</keyword>
<name>A0A4U1BYR2_9SPHI</name>
<feature type="transmembrane region" description="Helical" evidence="7">
    <location>
        <begin position="149"/>
        <end position="167"/>
    </location>
</feature>
<feature type="transmembrane region" description="Helical" evidence="7">
    <location>
        <begin position="363"/>
        <end position="394"/>
    </location>
</feature>
<accession>A0A4U1BYR2</accession>
<evidence type="ECO:0000256" key="7">
    <source>
        <dbReference type="SAM" id="Phobius"/>
    </source>
</evidence>
<dbReference type="InterPro" id="IPR050833">
    <property type="entry name" value="Poly_Biosynth_Transport"/>
</dbReference>
<evidence type="ECO:0000313" key="8">
    <source>
        <dbReference type="EMBL" id="TKB97631.1"/>
    </source>
</evidence>
<dbReference type="OrthoDB" id="9770347at2"/>
<dbReference type="GO" id="GO:0005886">
    <property type="term" value="C:plasma membrane"/>
    <property type="evidence" value="ECO:0007669"/>
    <property type="project" value="UniProtKB-SubCell"/>
</dbReference>
<evidence type="ECO:0000256" key="5">
    <source>
        <dbReference type="ARBA" id="ARBA00022989"/>
    </source>
</evidence>
<dbReference type="AlphaFoldDB" id="A0A4U1BYR2"/>
<feature type="transmembrane region" description="Helical" evidence="7">
    <location>
        <begin position="12"/>
        <end position="37"/>
    </location>
</feature>
<keyword evidence="4 7" id="KW-0812">Transmembrane</keyword>
<feature type="transmembrane region" description="Helical" evidence="7">
    <location>
        <begin position="79"/>
        <end position="98"/>
    </location>
</feature>
<dbReference type="Proteomes" id="UP000308181">
    <property type="component" value="Unassembled WGS sequence"/>
</dbReference>
<dbReference type="CDD" id="cd13127">
    <property type="entry name" value="MATE_tuaB_like"/>
    <property type="match status" value="1"/>
</dbReference>
<gene>
    <name evidence="8" type="ORF">FA046_09685</name>
</gene>
<evidence type="ECO:0000256" key="6">
    <source>
        <dbReference type="ARBA" id="ARBA00023136"/>
    </source>
</evidence>
<feature type="transmembrane region" description="Helical" evidence="7">
    <location>
        <begin position="291"/>
        <end position="310"/>
    </location>
</feature>
<feature type="transmembrane region" description="Helical" evidence="7">
    <location>
        <begin position="447"/>
        <end position="471"/>
    </location>
</feature>
<evidence type="ECO:0000313" key="9">
    <source>
        <dbReference type="Proteomes" id="UP000308181"/>
    </source>
</evidence>
<feature type="transmembrane region" description="Helical" evidence="7">
    <location>
        <begin position="322"/>
        <end position="342"/>
    </location>
</feature>
<protein>
    <submittedName>
        <fullName evidence="8">Lipopolysaccharide biosynthesis protein</fullName>
    </submittedName>
</protein>
<comment type="subcellular location">
    <subcellularLocation>
        <location evidence="1">Cell membrane</location>
        <topology evidence="1">Multi-pass membrane protein</topology>
    </subcellularLocation>
</comment>
<keyword evidence="6 7" id="KW-0472">Membrane</keyword>
<evidence type="ECO:0000256" key="4">
    <source>
        <dbReference type="ARBA" id="ARBA00022692"/>
    </source>
</evidence>
<dbReference type="Pfam" id="PF13440">
    <property type="entry name" value="Polysacc_synt_3"/>
    <property type="match status" value="1"/>
</dbReference>
<keyword evidence="5 7" id="KW-1133">Transmembrane helix</keyword>